<dbReference type="InterPro" id="IPR036291">
    <property type="entry name" value="NAD(P)-bd_dom_sf"/>
</dbReference>
<dbReference type="Gene3D" id="3.90.180.10">
    <property type="entry name" value="Medium-chain alcohol dehydrogenases, catalytic domain"/>
    <property type="match status" value="1"/>
</dbReference>
<dbReference type="InterPro" id="IPR013149">
    <property type="entry name" value="ADH-like_C"/>
</dbReference>
<dbReference type="PANTHER" id="PTHR48106">
    <property type="entry name" value="QUINONE OXIDOREDUCTASE PIG3-RELATED"/>
    <property type="match status" value="1"/>
</dbReference>
<dbReference type="AlphaFoldDB" id="A0A381XS36"/>
<dbReference type="EMBL" id="UINC01016195">
    <property type="protein sequence ID" value="SVA67616.1"/>
    <property type="molecule type" value="Genomic_DNA"/>
</dbReference>
<accession>A0A381XS36</accession>
<name>A0A381XS36_9ZZZZ</name>
<dbReference type="GO" id="GO:0070402">
    <property type="term" value="F:NADPH binding"/>
    <property type="evidence" value="ECO:0007669"/>
    <property type="project" value="TreeGrafter"/>
</dbReference>
<dbReference type="SUPFAM" id="SSF50129">
    <property type="entry name" value="GroES-like"/>
    <property type="match status" value="1"/>
</dbReference>
<dbReference type="NCBIfam" id="NF008024">
    <property type="entry name" value="PRK10754.1"/>
    <property type="match status" value="1"/>
</dbReference>
<reference evidence="4" key="1">
    <citation type="submission" date="2018-05" db="EMBL/GenBank/DDBJ databases">
        <authorList>
            <person name="Lanie J.A."/>
            <person name="Ng W.-L."/>
            <person name="Kazmierczak K.M."/>
            <person name="Andrzejewski T.M."/>
            <person name="Davidsen T.M."/>
            <person name="Wayne K.J."/>
            <person name="Tettelin H."/>
            <person name="Glass J.I."/>
            <person name="Rusch D."/>
            <person name="Podicherti R."/>
            <person name="Tsui H.-C.T."/>
            <person name="Winkler M.E."/>
        </authorList>
    </citation>
    <scope>NUCLEOTIDE SEQUENCE</scope>
</reference>
<dbReference type="CDD" id="cd05286">
    <property type="entry name" value="QOR2"/>
    <property type="match status" value="1"/>
</dbReference>
<dbReference type="SMART" id="SM00829">
    <property type="entry name" value="PKS_ER"/>
    <property type="match status" value="1"/>
</dbReference>
<proteinExistence type="predicted"/>
<dbReference type="InterPro" id="IPR011032">
    <property type="entry name" value="GroES-like_sf"/>
</dbReference>
<dbReference type="InterPro" id="IPR020843">
    <property type="entry name" value="ER"/>
</dbReference>
<dbReference type="FunFam" id="3.40.50.720:FF:000053">
    <property type="entry name" value="Quinone oxidoreductase 1"/>
    <property type="match status" value="1"/>
</dbReference>
<gene>
    <name evidence="4" type="ORF">METZ01_LOCUS120470</name>
</gene>
<dbReference type="GO" id="GO:0035925">
    <property type="term" value="F:mRNA 3'-UTR AU-rich region binding"/>
    <property type="evidence" value="ECO:0007669"/>
    <property type="project" value="TreeGrafter"/>
</dbReference>
<dbReference type="InterPro" id="IPR047618">
    <property type="entry name" value="QOR-like"/>
</dbReference>
<evidence type="ECO:0000256" key="1">
    <source>
        <dbReference type="ARBA" id="ARBA00022857"/>
    </source>
</evidence>
<dbReference type="SUPFAM" id="SSF51735">
    <property type="entry name" value="NAD(P)-binding Rossmann-fold domains"/>
    <property type="match status" value="1"/>
</dbReference>
<keyword evidence="1" id="KW-0521">NADP</keyword>
<evidence type="ECO:0000313" key="4">
    <source>
        <dbReference type="EMBL" id="SVA67616.1"/>
    </source>
</evidence>
<dbReference type="PANTHER" id="PTHR48106:SF13">
    <property type="entry name" value="QUINONE OXIDOREDUCTASE-RELATED"/>
    <property type="match status" value="1"/>
</dbReference>
<dbReference type="Pfam" id="PF08240">
    <property type="entry name" value="ADH_N"/>
    <property type="match status" value="1"/>
</dbReference>
<feature type="domain" description="Enoyl reductase (ER)" evidence="3">
    <location>
        <begin position="11"/>
        <end position="322"/>
    </location>
</feature>
<organism evidence="4">
    <name type="scientific">marine metagenome</name>
    <dbReference type="NCBI Taxonomy" id="408172"/>
    <lineage>
        <taxon>unclassified sequences</taxon>
        <taxon>metagenomes</taxon>
        <taxon>ecological metagenomes</taxon>
    </lineage>
</organism>
<keyword evidence="2" id="KW-0560">Oxidoreductase</keyword>
<dbReference type="Gene3D" id="3.40.50.720">
    <property type="entry name" value="NAD(P)-binding Rossmann-like Domain"/>
    <property type="match status" value="1"/>
</dbReference>
<evidence type="ECO:0000256" key="2">
    <source>
        <dbReference type="ARBA" id="ARBA00023002"/>
    </source>
</evidence>
<protein>
    <recommendedName>
        <fullName evidence="3">Enoyl reductase (ER) domain-containing protein</fullName>
    </recommendedName>
</protein>
<evidence type="ECO:0000259" key="3">
    <source>
        <dbReference type="SMART" id="SM00829"/>
    </source>
</evidence>
<dbReference type="GO" id="GO:0005829">
    <property type="term" value="C:cytosol"/>
    <property type="evidence" value="ECO:0007669"/>
    <property type="project" value="TreeGrafter"/>
</dbReference>
<sequence>MPKAVFIEEFGGPEVMQMVDTQVSPPNSHEVTIHNTAIGLNFIDTYHRSGLYPIELPSHLGLEGSAVVTALGADVDTFNLGDRVAYAGLPIGAYSEQRNYPADRLVKIPESIPSDLAAASMLKGLTAWYLTNKSYPIKIGDGVLIYAAAGGVGLFLCQWANHLGAHVIGVVSTSEKAELAQQNGCTETLYSDDKKLVKKVKDLTDGKGVAAVYDSVGKDTFYQSLDCLQPHGVMVSYGNASGTVESFPILELASRGSLFVTRPVLFDFIKQREDLVDAANELFTLISKKIIRVHLNTIMPLADVVEAHINLESRSTTGSTILKP</sequence>
<dbReference type="Pfam" id="PF00107">
    <property type="entry name" value="ADH_zinc_N"/>
    <property type="match status" value="1"/>
</dbReference>
<dbReference type="GO" id="GO:0003960">
    <property type="term" value="F:quinone reductase (NADPH) activity"/>
    <property type="evidence" value="ECO:0007669"/>
    <property type="project" value="InterPro"/>
</dbReference>
<dbReference type="InterPro" id="IPR013154">
    <property type="entry name" value="ADH-like_N"/>
</dbReference>